<keyword evidence="1" id="KW-0472">Membrane</keyword>
<reference evidence="3 4" key="1">
    <citation type="submission" date="2019-08" db="EMBL/GenBank/DDBJ databases">
        <title>Archaea genome.</title>
        <authorList>
            <person name="Kajale S."/>
            <person name="Shouche Y."/>
            <person name="Deshpande N."/>
            <person name="Sharma A."/>
        </authorList>
    </citation>
    <scope>NUCLEOTIDE SEQUENCE [LARGE SCALE GENOMIC DNA]</scope>
    <source>
        <strain evidence="3 4">ESP3B_9</strain>
    </source>
</reference>
<evidence type="ECO:0000313" key="3">
    <source>
        <dbReference type="EMBL" id="TYT60792.1"/>
    </source>
</evidence>
<keyword evidence="1" id="KW-0812">Transmembrane</keyword>
<sequence length="511" mass="54233">MSLSDSVSAVVSVFRNRPGDLLPFYFLGAAVPAIVRVVPFVAVVVGYLYLEMAGHLEGLPEALAEVDAAPPDPDASEEELEAWAEELVSALEPFVTPEAVLVVGALVVVTALVSLLVGVILYAIASAGQLATCHARLRDERGIVAGIAGVRRYWLRFLALFVLEFLLWMVAAAVVGSVAALAALAVGVLSPIIGVLVGFLVALVLVVVLAAIRAVFAFAPVAVVVDDAGVFESLSNTVGFVRSRPIGAAFYYVISVGSLLAVSTVSSILVLVEIFVLTTVVITVALLPALGLLKTALYARYRDRLAPPAMPERSVRRQFRDGLRRGWREMTTFVRETPGIHAAVVVLGLASFAVGWIAAAPYEGAVEASILARLEGIIPPAFALELFGNNWFVAITTAFSGVVFAIPAIASLLFNGVYMGIVGQLEADPLTLLAFVIPHGVVEIPAIFVASALGVWIGLVTWRASRGRIDRPTFADALERAFWVLVGIGILLAIAAVVEAFVSPYYFRLFL</sequence>
<feature type="transmembrane region" description="Helical" evidence="1">
    <location>
        <begin position="430"/>
        <end position="462"/>
    </location>
</feature>
<feature type="transmembrane region" description="Helical" evidence="1">
    <location>
        <begin position="246"/>
        <end position="268"/>
    </location>
</feature>
<dbReference type="AlphaFoldDB" id="A0A5D5AM63"/>
<keyword evidence="4" id="KW-1185">Reference proteome</keyword>
<dbReference type="RefSeq" id="WP_149082719.1">
    <property type="nucleotide sequence ID" value="NZ_VTAW01000030.1"/>
</dbReference>
<evidence type="ECO:0000256" key="1">
    <source>
        <dbReference type="SAM" id="Phobius"/>
    </source>
</evidence>
<feature type="transmembrane region" description="Helical" evidence="1">
    <location>
        <begin position="340"/>
        <end position="359"/>
    </location>
</feature>
<dbReference type="Pfam" id="PF01944">
    <property type="entry name" value="SpoIIM"/>
    <property type="match status" value="1"/>
</dbReference>
<organism evidence="3 4">
    <name type="scientific">Natrialba swarupiae</name>
    <dbReference type="NCBI Taxonomy" id="2448032"/>
    <lineage>
        <taxon>Archaea</taxon>
        <taxon>Methanobacteriati</taxon>
        <taxon>Methanobacteriota</taxon>
        <taxon>Stenosarchaea group</taxon>
        <taxon>Halobacteria</taxon>
        <taxon>Halobacteriales</taxon>
        <taxon>Natrialbaceae</taxon>
        <taxon>Natrialba</taxon>
    </lineage>
</organism>
<feature type="transmembrane region" description="Helical" evidence="1">
    <location>
        <begin position="391"/>
        <end position="418"/>
    </location>
</feature>
<accession>A0A5D5AM63</accession>
<feature type="domain" description="DUF7847" evidence="2">
    <location>
        <begin position="95"/>
        <end position="280"/>
    </location>
</feature>
<evidence type="ECO:0000313" key="4">
    <source>
        <dbReference type="Proteomes" id="UP000324104"/>
    </source>
</evidence>
<keyword evidence="1" id="KW-1133">Transmembrane helix</keyword>
<dbReference type="Proteomes" id="UP000324104">
    <property type="component" value="Unassembled WGS sequence"/>
</dbReference>
<feature type="transmembrane region" description="Helical" evidence="1">
    <location>
        <begin position="24"/>
        <end position="50"/>
    </location>
</feature>
<gene>
    <name evidence="3" type="ORF">FYC77_17155</name>
</gene>
<proteinExistence type="predicted"/>
<dbReference type="InterPro" id="IPR002798">
    <property type="entry name" value="SpoIIM-like"/>
</dbReference>
<protein>
    <submittedName>
        <fullName evidence="3">Stage II sporulation protein M</fullName>
    </submittedName>
</protein>
<feature type="transmembrane region" description="Helical" evidence="1">
    <location>
        <begin position="99"/>
        <end position="132"/>
    </location>
</feature>
<comment type="caution">
    <text evidence="3">The sequence shown here is derived from an EMBL/GenBank/DDBJ whole genome shotgun (WGS) entry which is preliminary data.</text>
</comment>
<dbReference type="PANTHER" id="PTHR35337:SF1">
    <property type="entry name" value="SLR1478 PROTEIN"/>
    <property type="match status" value="1"/>
</dbReference>
<feature type="transmembrane region" description="Helical" evidence="1">
    <location>
        <begin position="274"/>
        <end position="293"/>
    </location>
</feature>
<feature type="transmembrane region" description="Helical" evidence="1">
    <location>
        <begin position="192"/>
        <end position="225"/>
    </location>
</feature>
<feature type="transmembrane region" description="Helical" evidence="1">
    <location>
        <begin position="482"/>
        <end position="507"/>
    </location>
</feature>
<dbReference type="InterPro" id="IPR057169">
    <property type="entry name" value="DUF7847"/>
</dbReference>
<name>A0A5D5AM63_9EURY</name>
<dbReference type="Pfam" id="PF25231">
    <property type="entry name" value="DUF7847"/>
    <property type="match status" value="1"/>
</dbReference>
<dbReference type="PANTHER" id="PTHR35337">
    <property type="entry name" value="SLR1478 PROTEIN"/>
    <property type="match status" value="1"/>
</dbReference>
<dbReference type="EMBL" id="VTAW01000030">
    <property type="protein sequence ID" value="TYT60792.1"/>
    <property type="molecule type" value="Genomic_DNA"/>
</dbReference>
<feature type="transmembrane region" description="Helical" evidence="1">
    <location>
        <begin position="153"/>
        <end position="186"/>
    </location>
</feature>
<evidence type="ECO:0000259" key="2">
    <source>
        <dbReference type="Pfam" id="PF25231"/>
    </source>
</evidence>